<feature type="domain" description="Methionyl/Valyl/Leucyl/Isoleucyl-tRNA synthetase anticodon-binding" evidence="13">
    <location>
        <begin position="744"/>
        <end position="895"/>
    </location>
</feature>
<dbReference type="PANTHER" id="PTHR11946">
    <property type="entry name" value="VALYL-TRNA SYNTHETASES"/>
    <property type="match status" value="1"/>
</dbReference>
<dbReference type="RefSeq" id="XP_026274038.1">
    <property type="nucleotide sequence ID" value="XM_026418253.2"/>
</dbReference>
<dbReference type="Gene3D" id="3.90.740.10">
    <property type="entry name" value="Valyl/Leucyl/Isoleucyl-tRNA synthetase, editing domain"/>
    <property type="match status" value="1"/>
</dbReference>
<evidence type="ECO:0000256" key="5">
    <source>
        <dbReference type="ARBA" id="ARBA00022840"/>
    </source>
</evidence>
<dbReference type="AlphaFoldDB" id="A0A6J1S0A2"/>
<dbReference type="NCBIfam" id="TIGR00422">
    <property type="entry name" value="valS"/>
    <property type="match status" value="1"/>
</dbReference>
<dbReference type="FunFam" id="3.40.50.620:FF:000020">
    <property type="entry name" value="Valine--tRNA ligase, mitochondrial"/>
    <property type="match status" value="1"/>
</dbReference>
<dbReference type="NCBIfam" id="NF004349">
    <property type="entry name" value="PRK05729.1"/>
    <property type="match status" value="1"/>
</dbReference>
<dbReference type="InterPro" id="IPR013155">
    <property type="entry name" value="M/V/L/I-tRNA-synth_anticd-bd"/>
</dbReference>
<accession>A0A6J1S0A2</accession>
<dbReference type="Gene3D" id="3.40.50.620">
    <property type="entry name" value="HUPs"/>
    <property type="match status" value="2"/>
</dbReference>
<comment type="similarity">
    <text evidence="1 11">Belongs to the class-I aminoacyl-tRNA synthetase family.</text>
</comment>
<dbReference type="InterPro" id="IPR002300">
    <property type="entry name" value="aa-tRNA-synth_Ia"/>
</dbReference>
<dbReference type="Pfam" id="PF00133">
    <property type="entry name" value="tRNA-synt_1"/>
    <property type="match status" value="1"/>
</dbReference>
<evidence type="ECO:0000313" key="14">
    <source>
        <dbReference type="Proteomes" id="UP000504606"/>
    </source>
</evidence>
<protein>
    <recommendedName>
        <fullName evidence="8">Valine--tRNA ligase</fullName>
        <ecNumber evidence="2">6.1.1.9</ecNumber>
    </recommendedName>
    <alternativeName>
        <fullName evidence="9">Valyl-tRNA synthetase</fullName>
    </alternativeName>
</protein>
<evidence type="ECO:0000256" key="3">
    <source>
        <dbReference type="ARBA" id="ARBA00022598"/>
    </source>
</evidence>
<dbReference type="Gene3D" id="1.10.730.10">
    <property type="entry name" value="Isoleucyl-tRNA Synthetase, Domain 1"/>
    <property type="match status" value="1"/>
</dbReference>
<keyword evidence="7 11" id="KW-0030">Aminoacyl-tRNA synthetase</keyword>
<dbReference type="Proteomes" id="UP000504606">
    <property type="component" value="Unplaced"/>
</dbReference>
<dbReference type="GO" id="GO:0005829">
    <property type="term" value="C:cytosol"/>
    <property type="evidence" value="ECO:0007669"/>
    <property type="project" value="TreeGrafter"/>
</dbReference>
<name>A0A6J1S0A2_FRAOC</name>
<reference evidence="15" key="1">
    <citation type="submission" date="2025-08" db="UniProtKB">
        <authorList>
            <consortium name="RefSeq"/>
        </authorList>
    </citation>
    <scope>IDENTIFICATION</scope>
    <source>
        <tissue evidence="15">Whole organism</tissue>
    </source>
</reference>
<keyword evidence="3 11" id="KW-0436">Ligase</keyword>
<organism evidence="14 15">
    <name type="scientific">Frankliniella occidentalis</name>
    <name type="common">Western flower thrips</name>
    <name type="synonym">Euthrips occidentalis</name>
    <dbReference type="NCBI Taxonomy" id="133901"/>
    <lineage>
        <taxon>Eukaryota</taxon>
        <taxon>Metazoa</taxon>
        <taxon>Ecdysozoa</taxon>
        <taxon>Arthropoda</taxon>
        <taxon>Hexapoda</taxon>
        <taxon>Insecta</taxon>
        <taxon>Pterygota</taxon>
        <taxon>Neoptera</taxon>
        <taxon>Paraneoptera</taxon>
        <taxon>Thysanoptera</taxon>
        <taxon>Terebrantia</taxon>
        <taxon>Thripoidea</taxon>
        <taxon>Thripidae</taxon>
        <taxon>Frankliniella</taxon>
    </lineage>
</organism>
<dbReference type="InterPro" id="IPR009008">
    <property type="entry name" value="Val/Leu/Ile-tRNA-synth_edit"/>
</dbReference>
<evidence type="ECO:0000256" key="6">
    <source>
        <dbReference type="ARBA" id="ARBA00022917"/>
    </source>
</evidence>
<dbReference type="PROSITE" id="PS00178">
    <property type="entry name" value="AA_TRNA_LIGASE_I"/>
    <property type="match status" value="1"/>
</dbReference>
<evidence type="ECO:0000256" key="11">
    <source>
        <dbReference type="RuleBase" id="RU363035"/>
    </source>
</evidence>
<dbReference type="FunFam" id="3.90.740.10:FF:000005">
    <property type="entry name" value="Valine--tRNA ligase, mitochondrial"/>
    <property type="match status" value="1"/>
</dbReference>
<dbReference type="GO" id="GO:0006438">
    <property type="term" value="P:valyl-tRNA aminoacylation"/>
    <property type="evidence" value="ECO:0007669"/>
    <property type="project" value="InterPro"/>
</dbReference>
<dbReference type="PRINTS" id="PR00986">
    <property type="entry name" value="TRNASYNTHVAL"/>
</dbReference>
<dbReference type="CDD" id="cd07962">
    <property type="entry name" value="Anticodon_Ia_Val"/>
    <property type="match status" value="1"/>
</dbReference>
<evidence type="ECO:0000256" key="8">
    <source>
        <dbReference type="ARBA" id="ARBA00024407"/>
    </source>
</evidence>
<dbReference type="PANTHER" id="PTHR11946:SF109">
    <property type="entry name" value="VALINE--TRNA LIGASE"/>
    <property type="match status" value="1"/>
</dbReference>
<evidence type="ECO:0000259" key="12">
    <source>
        <dbReference type="Pfam" id="PF00133"/>
    </source>
</evidence>
<dbReference type="SUPFAM" id="SSF52374">
    <property type="entry name" value="Nucleotidylyl transferase"/>
    <property type="match status" value="1"/>
</dbReference>
<evidence type="ECO:0000256" key="1">
    <source>
        <dbReference type="ARBA" id="ARBA00005594"/>
    </source>
</evidence>
<evidence type="ECO:0000256" key="7">
    <source>
        <dbReference type="ARBA" id="ARBA00023146"/>
    </source>
</evidence>
<dbReference type="GO" id="GO:0004832">
    <property type="term" value="F:valine-tRNA ligase activity"/>
    <property type="evidence" value="ECO:0007669"/>
    <property type="project" value="UniProtKB-EC"/>
</dbReference>
<dbReference type="EC" id="6.1.1.9" evidence="2"/>
<keyword evidence="14" id="KW-1185">Reference proteome</keyword>
<dbReference type="GO" id="GO:0002161">
    <property type="term" value="F:aminoacyl-tRNA deacylase activity"/>
    <property type="evidence" value="ECO:0007669"/>
    <property type="project" value="InterPro"/>
</dbReference>
<dbReference type="InterPro" id="IPR002303">
    <property type="entry name" value="Valyl-tRNA_ligase"/>
</dbReference>
<dbReference type="Gene3D" id="1.10.287.380">
    <property type="entry name" value="Valyl-tRNA synthetase, C-terminal domain"/>
    <property type="match status" value="1"/>
</dbReference>
<dbReference type="InterPro" id="IPR009080">
    <property type="entry name" value="tRNAsynth_Ia_anticodon-bd"/>
</dbReference>
<evidence type="ECO:0000259" key="13">
    <source>
        <dbReference type="Pfam" id="PF08264"/>
    </source>
</evidence>
<evidence type="ECO:0000256" key="2">
    <source>
        <dbReference type="ARBA" id="ARBA00013169"/>
    </source>
</evidence>
<evidence type="ECO:0000256" key="9">
    <source>
        <dbReference type="ARBA" id="ARBA00029936"/>
    </source>
</evidence>
<feature type="domain" description="Aminoacyl-tRNA synthetase class Ia" evidence="12">
    <location>
        <begin position="75"/>
        <end position="688"/>
    </location>
</feature>
<evidence type="ECO:0000256" key="4">
    <source>
        <dbReference type="ARBA" id="ARBA00022741"/>
    </source>
</evidence>
<dbReference type="CDD" id="cd00817">
    <property type="entry name" value="ValRS_core"/>
    <property type="match status" value="1"/>
</dbReference>
<dbReference type="GO" id="GO:0005524">
    <property type="term" value="F:ATP binding"/>
    <property type="evidence" value="ECO:0007669"/>
    <property type="project" value="UniProtKB-KW"/>
</dbReference>
<keyword evidence="4 11" id="KW-0547">Nucleotide-binding</keyword>
<proteinExistence type="inferred from homology"/>
<sequence length="1043" mass="120097">MITILRLTHKFNGNISQSGCQCLKRYDFKEKVLISSLQFSRRISYSSILNAETPKKDVSGKLPQKYDAEAVESEWYRWWEQEGFFKVQTNTKNLQEKQTFTMILPPPNVTGTLHLGHALTVTIQDVLARWMRMCGRNVLWIPGTDHAGIATQVVVEKQLLAQHNINRHTLGRENFLKEIRKWQREKGSHIQNQLRLMGASLDWSREYFTMDQKQSSAVTEAFIRLFEEGLVYRSNVPVSWSCWLRSTISDIEIENQEINGPTDLHVPGYTQPVQFGKLTNIVYKSCDSVNEIIVSTTRPETMLGDVAIAVHPADSRYKHLHGSFFWHPYRHEKIPLICDEFVDQEFGTGAVKITPAHDRTDFDVAMRHNLQLISVINEYGNICDNFVNFKGMKRFIARDHLVKDLSAQGLIQGENPHKMIVPVCGRSGDIVELIPKPQWFLSTKDIAQKAIKAVKEKKLHFSHKQAEKLWLQWFENNQDWCLSRQLWWGHRIPVFKCCFPNGSSEKWVAAGSGSEAKVKASAQFSCQPDDPRLTVLQDEDVLDTWFSSSILPFSALGWPEMTEEFQNLYPLSLMETGHDILLFWVARMVILGELLTHKLPFENVLLHGVIRDASGRKMSKSIGNVVSPEDIREGRTIEELVSAIVLSHESGVIPKQELKNAIQNQKKMFPEGIPQCGTDALRFTLCSYPIESHFIDFNVKNCEANRKFCNKFWQACRYVEGFMEDSCLNPQLKFEDQTSLCVMDMWVLSKLSGLVHKLENSLSRQALHECVEALRVFIHHEFCDVYLESTKFLKNTDSQAKQNTRRVLSVCVENILALLSPFMPFLTEELYQRLSYFPKTSDSITKCHYPQPKEWMKWYNKSLESEIDLILKTASVIRHLKKKNGLKNKDTVSVALITKSELELEQFFEHKILLENLSRSSIINVLNAPDEVSNDFMTEGRLDNSCIVKIVLEGENQKLQSNKMKSEIIALALKKQSKLKEQILRTRNILENPKFWTNAPEDVKQTLPLELTSLEEEQKKIETFLNQIPNLNENLMQNLPGKK</sequence>
<dbReference type="SUPFAM" id="SSF50677">
    <property type="entry name" value="ValRS/IleRS/LeuRS editing domain"/>
    <property type="match status" value="1"/>
</dbReference>
<evidence type="ECO:0000256" key="10">
    <source>
        <dbReference type="ARBA" id="ARBA00047552"/>
    </source>
</evidence>
<dbReference type="Pfam" id="PF08264">
    <property type="entry name" value="Anticodon_1"/>
    <property type="match status" value="1"/>
</dbReference>
<dbReference type="InterPro" id="IPR033705">
    <property type="entry name" value="Anticodon_Ia_Val"/>
</dbReference>
<dbReference type="HAMAP" id="MF_02004">
    <property type="entry name" value="Val_tRNA_synth_type1"/>
    <property type="match status" value="1"/>
</dbReference>
<dbReference type="Gene3D" id="2.170.220.10">
    <property type="match status" value="1"/>
</dbReference>
<dbReference type="OrthoDB" id="629407at2759"/>
<dbReference type="InterPro" id="IPR037118">
    <property type="entry name" value="Val-tRNA_synth_C_sf"/>
</dbReference>
<keyword evidence="5 11" id="KW-0067">ATP-binding</keyword>
<comment type="catalytic activity">
    <reaction evidence="10">
        <text>tRNA(Val) + L-valine + ATP = L-valyl-tRNA(Val) + AMP + diphosphate</text>
        <dbReference type="Rhea" id="RHEA:10704"/>
        <dbReference type="Rhea" id="RHEA-COMP:9672"/>
        <dbReference type="Rhea" id="RHEA-COMP:9708"/>
        <dbReference type="ChEBI" id="CHEBI:30616"/>
        <dbReference type="ChEBI" id="CHEBI:33019"/>
        <dbReference type="ChEBI" id="CHEBI:57762"/>
        <dbReference type="ChEBI" id="CHEBI:78442"/>
        <dbReference type="ChEBI" id="CHEBI:78537"/>
        <dbReference type="ChEBI" id="CHEBI:456215"/>
        <dbReference type="EC" id="6.1.1.9"/>
    </reaction>
</comment>
<dbReference type="InterPro" id="IPR001412">
    <property type="entry name" value="aa-tRNA-synth_I_CS"/>
</dbReference>
<gene>
    <name evidence="15" type="primary">LOC113203517</name>
</gene>
<dbReference type="SUPFAM" id="SSF47323">
    <property type="entry name" value="Anticodon-binding domain of a subclass of class I aminoacyl-tRNA synthetases"/>
    <property type="match status" value="1"/>
</dbReference>
<dbReference type="InterPro" id="IPR014729">
    <property type="entry name" value="Rossmann-like_a/b/a_fold"/>
</dbReference>
<evidence type="ECO:0000313" key="15">
    <source>
        <dbReference type="RefSeq" id="XP_026274038.1"/>
    </source>
</evidence>
<dbReference type="KEGG" id="foc:113203517"/>
<dbReference type="GeneID" id="113203517"/>
<keyword evidence="6 11" id="KW-0648">Protein biosynthesis</keyword>